<dbReference type="OrthoDB" id="3271139at2759"/>
<dbReference type="GO" id="GO:0004672">
    <property type="term" value="F:protein kinase activity"/>
    <property type="evidence" value="ECO:0007669"/>
    <property type="project" value="InterPro"/>
</dbReference>
<dbReference type="Pfam" id="PF17667">
    <property type="entry name" value="Pkinase_fungal"/>
    <property type="match status" value="1"/>
</dbReference>
<protein>
    <recommendedName>
        <fullName evidence="1">Fungal-type protein kinase domain-containing protein</fullName>
    </recommendedName>
</protein>
<dbReference type="SUPFAM" id="SSF56112">
    <property type="entry name" value="Protein kinase-like (PK-like)"/>
    <property type="match status" value="1"/>
</dbReference>
<dbReference type="STRING" id="1137138.A0A067NB75"/>
<dbReference type="InParanoid" id="A0A067NB75"/>
<accession>A0A067NB75</accession>
<dbReference type="PROSITE" id="PS00109">
    <property type="entry name" value="PROTEIN_KINASE_TYR"/>
    <property type="match status" value="1"/>
</dbReference>
<dbReference type="InterPro" id="IPR011009">
    <property type="entry name" value="Kinase-like_dom_sf"/>
</dbReference>
<reference evidence="3" key="1">
    <citation type="journal article" date="2014" name="Proc. Natl. Acad. Sci. U.S.A.">
        <title>Extensive sampling of basidiomycete genomes demonstrates inadequacy of the white-rot/brown-rot paradigm for wood decay fungi.</title>
        <authorList>
            <person name="Riley R."/>
            <person name="Salamov A.A."/>
            <person name="Brown D.W."/>
            <person name="Nagy L.G."/>
            <person name="Floudas D."/>
            <person name="Held B.W."/>
            <person name="Levasseur A."/>
            <person name="Lombard V."/>
            <person name="Morin E."/>
            <person name="Otillar R."/>
            <person name="Lindquist E.A."/>
            <person name="Sun H."/>
            <person name="LaButti K.M."/>
            <person name="Schmutz J."/>
            <person name="Jabbour D."/>
            <person name="Luo H."/>
            <person name="Baker S.E."/>
            <person name="Pisabarro A.G."/>
            <person name="Walton J.D."/>
            <person name="Blanchette R.A."/>
            <person name="Henrissat B."/>
            <person name="Martin F."/>
            <person name="Cullen D."/>
            <person name="Hibbett D.S."/>
            <person name="Grigoriev I.V."/>
        </authorList>
    </citation>
    <scope>NUCLEOTIDE SEQUENCE [LARGE SCALE GENOMIC DNA]</scope>
    <source>
        <strain evidence="3">PC15</strain>
    </source>
</reference>
<sequence length="723" mass="79925">MAHIISPRRPLTSAHSFISKPYGSDTMRSVFREELAGKVSKNDSSVFKRLKIDLVPDGLVDSFFDTSFNIDVSSMPSIMSWQQRQKPLPKRLTMTRTSNWRKGDSWKQQVCDHIVDFLYRSEPKATRRIKIAANRRLKGAEYTTGFPNVAPDGTGSRVLECASWLDVDWFMEIKPNETQGVAAKDTTIPEVICQAADYARLHLSCRPFQLFSVGLLIFGRKFMVGIFDRDGVSLSPISDFCDGGEGFKAFIKVIYRLVGPHLSDIDLGHDPTAAPLSPSANLRAAIRELAISRQLSPDFPPYLVLCPRGHTTGVRDATLTKCVQDTWVTVGPPIWVSLSFIGRGTSIWPVIRVTMESGEWTIANGASVSILKNAWRNSGRTGEAFIYGSLNSPPPGVARFLQGGDVLFDVKTNIPISVHNLRSHYPYDALLHRGEENAKAKAAPAPGTTTTVLHRLILQTIGQPLWHFAPDLLLHARLFSVPPRSIAHQQLVAHGILHRDISAGNIMISASSNPSAGEDGFLMDLEFASIDEIVHVTSINGVPQRTTWSAPRRGVQMTGTVQFMAREILQSLVHKKPIEHTESHDLESFAWVFAYVVLRRLLRDSGDERKSTLTKDDRLAIKTTYDQSFGALKLDTVLTQRRSLGVFDSRVNRIEGLVPTAIVDFMDWLGMMVGANDVGVKPIPLSVAGAVPQRVQKKISHADVILVIDATIQSLASEVLIDG</sequence>
<dbReference type="Gene3D" id="1.10.510.10">
    <property type="entry name" value="Transferase(Phosphotransferase) domain 1"/>
    <property type="match status" value="1"/>
</dbReference>
<proteinExistence type="predicted"/>
<evidence type="ECO:0000313" key="3">
    <source>
        <dbReference type="Proteomes" id="UP000027073"/>
    </source>
</evidence>
<dbReference type="PANTHER" id="PTHR38248:SF2">
    <property type="entry name" value="FUNK1 11"/>
    <property type="match status" value="1"/>
</dbReference>
<dbReference type="HOGENOM" id="CLU_012171_1_0_1"/>
<dbReference type="PANTHER" id="PTHR38248">
    <property type="entry name" value="FUNK1 6"/>
    <property type="match status" value="1"/>
</dbReference>
<dbReference type="EMBL" id="KL198011">
    <property type="protein sequence ID" value="KDQ24210.1"/>
    <property type="molecule type" value="Genomic_DNA"/>
</dbReference>
<gene>
    <name evidence="2" type="ORF">PLEOSDRAFT_1107143</name>
</gene>
<dbReference type="VEuPathDB" id="FungiDB:PLEOSDRAFT_1107143"/>
<feature type="domain" description="Fungal-type protein kinase" evidence="1">
    <location>
        <begin position="163"/>
        <end position="597"/>
    </location>
</feature>
<organism evidence="2 3">
    <name type="scientific">Pleurotus ostreatus (strain PC15)</name>
    <name type="common">Oyster mushroom</name>
    <dbReference type="NCBI Taxonomy" id="1137138"/>
    <lineage>
        <taxon>Eukaryota</taxon>
        <taxon>Fungi</taxon>
        <taxon>Dikarya</taxon>
        <taxon>Basidiomycota</taxon>
        <taxon>Agaricomycotina</taxon>
        <taxon>Agaricomycetes</taxon>
        <taxon>Agaricomycetidae</taxon>
        <taxon>Agaricales</taxon>
        <taxon>Pleurotineae</taxon>
        <taxon>Pleurotaceae</taxon>
        <taxon>Pleurotus</taxon>
    </lineage>
</organism>
<evidence type="ECO:0000313" key="2">
    <source>
        <dbReference type="EMBL" id="KDQ24210.1"/>
    </source>
</evidence>
<evidence type="ECO:0000259" key="1">
    <source>
        <dbReference type="Pfam" id="PF17667"/>
    </source>
</evidence>
<dbReference type="InterPro" id="IPR040976">
    <property type="entry name" value="Pkinase_fungal"/>
</dbReference>
<dbReference type="AlphaFoldDB" id="A0A067NB75"/>
<name>A0A067NB75_PLEO1</name>
<dbReference type="InterPro" id="IPR008266">
    <property type="entry name" value="Tyr_kinase_AS"/>
</dbReference>
<dbReference type="Proteomes" id="UP000027073">
    <property type="component" value="Unassembled WGS sequence"/>
</dbReference>